<dbReference type="GO" id="GO:0003677">
    <property type="term" value="F:DNA binding"/>
    <property type="evidence" value="ECO:0007669"/>
    <property type="project" value="UniProtKB-UniRule"/>
</dbReference>
<dbReference type="PANTHER" id="PTHR43479:SF11">
    <property type="entry name" value="ACREF_ENVCD OPERON REPRESSOR-RELATED"/>
    <property type="match status" value="1"/>
</dbReference>
<evidence type="ECO:0000313" key="4">
    <source>
        <dbReference type="Proteomes" id="UP000035904"/>
    </source>
</evidence>
<organism evidence="3 4">
    <name type="scientific">Bacillus anthracis</name>
    <name type="common">anthrax bacterium</name>
    <dbReference type="NCBI Taxonomy" id="1392"/>
    <lineage>
        <taxon>Bacteria</taxon>
        <taxon>Bacillati</taxon>
        <taxon>Bacillota</taxon>
        <taxon>Bacilli</taxon>
        <taxon>Bacillales</taxon>
        <taxon>Bacillaceae</taxon>
        <taxon>Bacillus</taxon>
        <taxon>Bacillus cereus group</taxon>
    </lineage>
</organism>
<dbReference type="InterPro" id="IPR009057">
    <property type="entry name" value="Homeodomain-like_sf"/>
</dbReference>
<comment type="caution">
    <text evidence="3">The sequence shown here is derived from an EMBL/GenBank/DDBJ whole genome shotgun (WGS) entry which is preliminary data.</text>
</comment>
<name>A0A0J1I3C8_BACAN</name>
<dbReference type="RefSeq" id="WP_000277204.1">
    <property type="nucleotide sequence ID" value="NZ_LDPG01000002.1"/>
</dbReference>
<reference evidence="3 4" key="1">
    <citation type="submission" date="2015-05" db="EMBL/GenBank/DDBJ databases">
        <title>Whole genome sequence and identification of bacterial endophytes from Costus igneus.</title>
        <authorList>
            <person name="Lee Y.P."/>
            <person name="Gan H.M."/>
            <person name="Eng W."/>
            <person name="Wheatley M.S."/>
            <person name="Caraballo A."/>
            <person name="Polter S."/>
            <person name="Savka M.A."/>
            <person name="Hudson A.O."/>
        </authorList>
    </citation>
    <scope>NUCLEOTIDE SEQUENCE [LARGE SCALE GENOMIC DNA]</scope>
    <source>
        <strain evidence="3 4">RIT375</strain>
    </source>
</reference>
<dbReference type="PANTHER" id="PTHR43479">
    <property type="entry name" value="ACREF/ENVCD OPERON REPRESSOR-RELATED"/>
    <property type="match status" value="1"/>
</dbReference>
<keyword evidence="2" id="KW-0238">DNA-binding</keyword>
<keyword evidence="1" id="KW-0678">Repressor</keyword>
<dbReference type="PROSITE" id="PS50977">
    <property type="entry name" value="HTH_TETR_2"/>
    <property type="match status" value="1"/>
</dbReference>
<dbReference type="SUPFAM" id="SSF46689">
    <property type="entry name" value="Homeodomain-like"/>
    <property type="match status" value="1"/>
</dbReference>
<dbReference type="Proteomes" id="UP000035904">
    <property type="component" value="Unassembled WGS sequence"/>
</dbReference>
<dbReference type="SUPFAM" id="SSF48498">
    <property type="entry name" value="Tetracyclin repressor-like, C-terminal domain"/>
    <property type="match status" value="1"/>
</dbReference>
<dbReference type="Pfam" id="PF00440">
    <property type="entry name" value="TetR_N"/>
    <property type="match status" value="1"/>
</dbReference>
<evidence type="ECO:0000256" key="2">
    <source>
        <dbReference type="ARBA" id="ARBA00023125"/>
    </source>
</evidence>
<gene>
    <name evidence="3" type="ORF">ABW01_05835</name>
</gene>
<dbReference type="InterPro" id="IPR036271">
    <property type="entry name" value="Tet_transcr_reg_TetR-rel_C_sf"/>
</dbReference>
<dbReference type="InterPro" id="IPR050624">
    <property type="entry name" value="HTH-type_Tx_Regulator"/>
</dbReference>
<dbReference type="PATRIC" id="fig|1392.242.peg.2747"/>
<dbReference type="EMBL" id="LDPG01000002">
    <property type="protein sequence ID" value="KLV20454.1"/>
    <property type="molecule type" value="Genomic_DNA"/>
</dbReference>
<dbReference type="AlphaFoldDB" id="A0A0J1I3C8"/>
<evidence type="ECO:0000256" key="1">
    <source>
        <dbReference type="ARBA" id="ARBA00022491"/>
    </source>
</evidence>
<sequence>MYKKTLPNRKQQALLTQNNIFHVFLNLMKEKKFENITIEDICKKANVSVGTFYHYFSSKEDIYKKLFQQIEENLHVELEKIDQHTTMQTTILTFFQCIAAYTTKLELHINLLNDFNKRSFIYEPSLIYEALNGFVYKGQLEKELTNDMSVEEITTYLFTIARGLILDWCLLDGKYSLEKRMNTYMNLALKSLKP</sequence>
<dbReference type="InterPro" id="IPR001647">
    <property type="entry name" value="HTH_TetR"/>
</dbReference>
<proteinExistence type="predicted"/>
<evidence type="ECO:0000313" key="3">
    <source>
        <dbReference type="EMBL" id="KLV20454.1"/>
    </source>
</evidence>
<protein>
    <submittedName>
        <fullName evidence="3">TetR family transcriptional regulator</fullName>
    </submittedName>
</protein>
<accession>A0A0J1I3C8</accession>
<dbReference type="Gene3D" id="1.10.357.10">
    <property type="entry name" value="Tetracycline Repressor, domain 2"/>
    <property type="match status" value="1"/>
</dbReference>